<dbReference type="NCBIfam" id="TIGR00787">
    <property type="entry name" value="dctP"/>
    <property type="match status" value="1"/>
</dbReference>
<comment type="caution">
    <text evidence="2">The sequence shown here is derived from an EMBL/GenBank/DDBJ whole genome shotgun (WGS) entry which is preliminary data.</text>
</comment>
<dbReference type="InterPro" id="IPR018389">
    <property type="entry name" value="DctP_fam"/>
</dbReference>
<evidence type="ECO:0000313" key="3">
    <source>
        <dbReference type="Proteomes" id="UP001247805"/>
    </source>
</evidence>
<dbReference type="EMBL" id="JAWDIO010000001">
    <property type="protein sequence ID" value="MDU0352584.1"/>
    <property type="molecule type" value="Genomic_DNA"/>
</dbReference>
<dbReference type="CDD" id="cd13671">
    <property type="entry name" value="PBP2_TRAP_SBP_like_3"/>
    <property type="match status" value="1"/>
</dbReference>
<sequence>MNLFTDILKVLVMLTVAILLSACSEFKKDSVSIRLAHGLDVQHPVHVALEYMNTELQRLSGGTMQLVLYPSAQLGSEREIIELLQIGSMGMTKVSANSLEAFVPEMKVFSLPYLFNDQAHYWNTLQGDIGQRLLAAGTQYRVRGLGYFDAGSRSFYTTKQEVHKPSDLNGLKIRVMSSQSAVEMVNTIGGAATPVSFGELYTALQQGIVAGAENNPPSFYFSKHYEVSKFYLLDEHTSIPDVIIVGTHLWDSLTAQQQTWLTEAMNVATEFQKQLWAESTAMSLAKVKEAGVSVVEADKSLFQASVQPIYDELKGTSIEPLVKEIKALGDSK</sequence>
<dbReference type="Gene3D" id="3.40.190.170">
    <property type="entry name" value="Bacterial extracellular solute-binding protein, family 7"/>
    <property type="match status" value="1"/>
</dbReference>
<dbReference type="InterPro" id="IPR038404">
    <property type="entry name" value="TRAP_DctP_sf"/>
</dbReference>
<accession>A0ABU3SRG1</accession>
<dbReference type="NCBIfam" id="NF037995">
    <property type="entry name" value="TRAP_S1"/>
    <property type="match status" value="1"/>
</dbReference>
<dbReference type="PIRSF" id="PIRSF006470">
    <property type="entry name" value="DctB"/>
    <property type="match status" value="1"/>
</dbReference>
<dbReference type="Pfam" id="PF03480">
    <property type="entry name" value="DctP"/>
    <property type="match status" value="1"/>
</dbReference>
<dbReference type="PANTHER" id="PTHR33376:SF2">
    <property type="entry name" value="DICARBOXYLATE-BINDING PERIPLASMIC PROTEIN"/>
    <property type="match status" value="1"/>
</dbReference>
<organism evidence="2 3">
    <name type="scientific">Paraglaciecola aquimarina</name>
    <dbReference type="NCBI Taxonomy" id="1235557"/>
    <lineage>
        <taxon>Bacteria</taxon>
        <taxon>Pseudomonadati</taxon>
        <taxon>Pseudomonadota</taxon>
        <taxon>Gammaproteobacteria</taxon>
        <taxon>Alteromonadales</taxon>
        <taxon>Alteromonadaceae</taxon>
        <taxon>Paraglaciecola</taxon>
    </lineage>
</organism>
<proteinExistence type="predicted"/>
<keyword evidence="1" id="KW-0732">Signal</keyword>
<evidence type="ECO:0000256" key="1">
    <source>
        <dbReference type="ARBA" id="ARBA00022729"/>
    </source>
</evidence>
<gene>
    <name evidence="2" type="ORF">RS130_00465</name>
</gene>
<dbReference type="Proteomes" id="UP001247805">
    <property type="component" value="Unassembled WGS sequence"/>
</dbReference>
<dbReference type="InterPro" id="IPR004682">
    <property type="entry name" value="TRAP_DctP"/>
</dbReference>
<protein>
    <submittedName>
        <fullName evidence="2">TRAP transporter substrate-binding protein</fullName>
    </submittedName>
</protein>
<reference evidence="2 3" key="1">
    <citation type="submission" date="2023-10" db="EMBL/GenBank/DDBJ databases">
        <title>Glaciecola aquimarina strain GGW-M5 nov., isolated from a coastal seawater.</title>
        <authorList>
            <person name="Bayburt H."/>
            <person name="Kim J.M."/>
            <person name="Choi B.J."/>
            <person name="Jeon C.O."/>
        </authorList>
    </citation>
    <scope>NUCLEOTIDE SEQUENCE [LARGE SCALE GENOMIC DNA]</scope>
    <source>
        <strain evidence="2 3">KCTC 32108</strain>
    </source>
</reference>
<dbReference type="PANTHER" id="PTHR33376">
    <property type="match status" value="1"/>
</dbReference>
<evidence type="ECO:0000313" key="2">
    <source>
        <dbReference type="EMBL" id="MDU0352584.1"/>
    </source>
</evidence>
<keyword evidence="3" id="KW-1185">Reference proteome</keyword>
<name>A0ABU3SRG1_9ALTE</name>